<dbReference type="SUPFAM" id="SSF116734">
    <property type="entry name" value="DNA methylase specificity domain"/>
    <property type="match status" value="2"/>
</dbReference>
<dbReference type="CDD" id="cd17260">
    <property type="entry name" value="RMtype1_S_EcoEI-TRD1-CR1_like"/>
    <property type="match status" value="1"/>
</dbReference>
<gene>
    <name evidence="6" type="ORF">PACILC2_01970</name>
</gene>
<proteinExistence type="inferred from homology"/>
<keyword evidence="4" id="KW-0175">Coiled coil</keyword>
<dbReference type="EMBL" id="BOVJ01000006">
    <property type="protein sequence ID" value="GIQ61629.1"/>
    <property type="molecule type" value="Genomic_DNA"/>
</dbReference>
<evidence type="ECO:0000256" key="3">
    <source>
        <dbReference type="ARBA" id="ARBA00023125"/>
    </source>
</evidence>
<evidence type="ECO:0000259" key="5">
    <source>
        <dbReference type="Pfam" id="PF01420"/>
    </source>
</evidence>
<dbReference type="RefSeq" id="WP_213526855.1">
    <property type="nucleotide sequence ID" value="NZ_BOVJ01000006.1"/>
</dbReference>
<dbReference type="PANTHER" id="PTHR30408">
    <property type="entry name" value="TYPE-1 RESTRICTION ENZYME ECOKI SPECIFICITY PROTEIN"/>
    <property type="match status" value="1"/>
</dbReference>
<feature type="domain" description="Type I restriction modification DNA specificity" evidence="5">
    <location>
        <begin position="3"/>
        <end position="177"/>
    </location>
</feature>
<protein>
    <submittedName>
        <fullName evidence="6">Type I restriction-modification system subunit S</fullName>
    </submittedName>
</protein>
<dbReference type="InterPro" id="IPR052021">
    <property type="entry name" value="Type-I_RS_S_subunit"/>
</dbReference>
<sequence>MIWETITATEFCDSVRDGTHDTPKQASIGKPLITSKHIKNGQILVEHAYLITEQDFENINKRSKVEKWDVLMSMIGTIGEAAVVKDDPDYAIKNIALFKCGDETKAKWLYYFLCSNMGKGQLFGNQKGSSQQFVSLTQLRQLQIPNPPRTTQLKITNVLSAYDDLIENNQKQIKLLEEAAMRLYKEWFVKLRFPGYERTKIVDGVPEGWTLCKLQDVIEFNPVTKLNKNQPKKSLPMAALNTSTMIVDESLIVETTSNSGSKFQNGDTLLARITPCLENGKTAFVNFLNPEEKAVGSTEFIVMRSIKLNPFMVYCLARDDNFRQLAIKSMSGADGRQRVKVEDLKNADFLLPPNHLIESCINHMEPIFNKIKTLNKQCYLLRQARDKLLPRLISEEIEV</sequence>
<dbReference type="Pfam" id="PF01420">
    <property type="entry name" value="Methylase_S"/>
    <property type="match status" value="1"/>
</dbReference>
<evidence type="ECO:0000256" key="2">
    <source>
        <dbReference type="ARBA" id="ARBA00022747"/>
    </source>
</evidence>
<comment type="similarity">
    <text evidence="1">Belongs to the type-I restriction system S methylase family.</text>
</comment>
<feature type="coiled-coil region" evidence="4">
    <location>
        <begin position="159"/>
        <end position="186"/>
    </location>
</feature>
<evidence type="ECO:0000313" key="7">
    <source>
        <dbReference type="Proteomes" id="UP000680304"/>
    </source>
</evidence>
<keyword evidence="2" id="KW-0680">Restriction system</keyword>
<dbReference type="CDD" id="cd17246">
    <property type="entry name" value="RMtype1_S_SonII-TRD2-CR2_like"/>
    <property type="match status" value="1"/>
</dbReference>
<dbReference type="PANTHER" id="PTHR30408:SF13">
    <property type="entry name" value="TYPE I RESTRICTION ENZYME HINDI SPECIFICITY SUBUNIT"/>
    <property type="match status" value="1"/>
</dbReference>
<evidence type="ECO:0000256" key="1">
    <source>
        <dbReference type="ARBA" id="ARBA00010923"/>
    </source>
</evidence>
<evidence type="ECO:0000313" key="6">
    <source>
        <dbReference type="EMBL" id="GIQ61629.1"/>
    </source>
</evidence>
<dbReference type="InterPro" id="IPR044946">
    <property type="entry name" value="Restrct_endonuc_typeI_TRD_sf"/>
</dbReference>
<comment type="caution">
    <text evidence="6">The sequence shown here is derived from an EMBL/GenBank/DDBJ whole genome shotgun (WGS) entry which is preliminary data.</text>
</comment>
<name>A0ABQ4N0D3_9BACL</name>
<keyword evidence="7" id="KW-1185">Reference proteome</keyword>
<accession>A0ABQ4N0D3</accession>
<reference evidence="6 7" key="1">
    <citation type="submission" date="2021-04" db="EMBL/GenBank/DDBJ databases">
        <title>Draft genome sequence of Paenibacillus cisolokensis, LC2-13A.</title>
        <authorList>
            <person name="Uke A."/>
            <person name="Chhe C."/>
            <person name="Baramee S."/>
            <person name="Kosugi A."/>
        </authorList>
    </citation>
    <scope>NUCLEOTIDE SEQUENCE [LARGE SCALE GENOMIC DNA]</scope>
    <source>
        <strain evidence="6 7">LC2-13A</strain>
    </source>
</reference>
<dbReference type="Gene3D" id="3.90.220.20">
    <property type="entry name" value="DNA methylase specificity domains"/>
    <property type="match status" value="2"/>
</dbReference>
<dbReference type="Proteomes" id="UP000680304">
    <property type="component" value="Unassembled WGS sequence"/>
</dbReference>
<dbReference type="InterPro" id="IPR000055">
    <property type="entry name" value="Restrct_endonuc_typeI_TRD"/>
</dbReference>
<evidence type="ECO:0000256" key="4">
    <source>
        <dbReference type="SAM" id="Coils"/>
    </source>
</evidence>
<organism evidence="6 7">
    <name type="scientific">Paenibacillus cisolokensis</name>
    <dbReference type="NCBI Taxonomy" id="1658519"/>
    <lineage>
        <taxon>Bacteria</taxon>
        <taxon>Bacillati</taxon>
        <taxon>Bacillota</taxon>
        <taxon>Bacilli</taxon>
        <taxon>Bacillales</taxon>
        <taxon>Paenibacillaceae</taxon>
        <taxon>Paenibacillus</taxon>
    </lineage>
</organism>
<keyword evidence="3" id="KW-0238">DNA-binding</keyword>